<accession>A0A671TUA1</accession>
<proteinExistence type="predicted"/>
<evidence type="ECO:0000313" key="1">
    <source>
        <dbReference type="Ensembl" id="ENSSAUP00010005538.1"/>
    </source>
</evidence>
<dbReference type="Ensembl" id="ENSSAUT00010005950.1">
    <property type="protein sequence ID" value="ENSSAUP00010005538.1"/>
    <property type="gene ID" value="ENSSAUG00010002791.1"/>
</dbReference>
<keyword evidence="2" id="KW-1185">Reference proteome</keyword>
<sequence>IMKKIDPSSSDLCWHGCGQVGTLIHMLWHCPAVKSFWEDVVHSVSLMLKIELSPCPLICLLGYRAAQLRSKRDRKIAGLGFLVAKRVILMNWKTRKTNCFSRETWLLEFFDLLGMERMADMMNDSAYNFGINWDQVLGSILGKDLKVLCSKAFSFCCCIKWVNIKLSICTRLSFPRHFKLSLNNTYITLLSFSKTNAVFSEVCLALGSDHF</sequence>
<organism evidence="1 2">
    <name type="scientific">Sparus aurata</name>
    <name type="common">Gilthead sea bream</name>
    <dbReference type="NCBI Taxonomy" id="8175"/>
    <lineage>
        <taxon>Eukaryota</taxon>
        <taxon>Metazoa</taxon>
        <taxon>Chordata</taxon>
        <taxon>Craniata</taxon>
        <taxon>Vertebrata</taxon>
        <taxon>Euteleostomi</taxon>
        <taxon>Actinopterygii</taxon>
        <taxon>Neopterygii</taxon>
        <taxon>Teleostei</taxon>
        <taxon>Neoteleostei</taxon>
        <taxon>Acanthomorphata</taxon>
        <taxon>Eupercaria</taxon>
        <taxon>Spariformes</taxon>
        <taxon>Sparidae</taxon>
        <taxon>Sparus</taxon>
    </lineage>
</organism>
<dbReference type="GeneTree" id="ENSGT00990000205787"/>
<name>A0A671TUA1_SPAAU</name>
<reference evidence="1" key="1">
    <citation type="submission" date="2021-04" db="EMBL/GenBank/DDBJ databases">
        <authorList>
            <consortium name="Wellcome Sanger Institute Data Sharing"/>
        </authorList>
    </citation>
    <scope>NUCLEOTIDE SEQUENCE [LARGE SCALE GENOMIC DNA]</scope>
</reference>
<reference evidence="1" key="2">
    <citation type="submission" date="2025-08" db="UniProtKB">
        <authorList>
            <consortium name="Ensembl"/>
        </authorList>
    </citation>
    <scope>IDENTIFICATION</scope>
</reference>
<protein>
    <submittedName>
        <fullName evidence="1">Uncharacterized protein</fullName>
    </submittedName>
</protein>
<dbReference type="Proteomes" id="UP000472265">
    <property type="component" value="Chromosome 21"/>
</dbReference>
<evidence type="ECO:0000313" key="2">
    <source>
        <dbReference type="Proteomes" id="UP000472265"/>
    </source>
</evidence>
<dbReference type="InParanoid" id="A0A671TUA1"/>
<reference evidence="1" key="3">
    <citation type="submission" date="2025-09" db="UniProtKB">
        <authorList>
            <consortium name="Ensembl"/>
        </authorList>
    </citation>
    <scope>IDENTIFICATION</scope>
</reference>
<dbReference type="AlphaFoldDB" id="A0A671TUA1"/>